<feature type="compositionally biased region" description="Basic and acidic residues" evidence="11">
    <location>
        <begin position="251"/>
        <end position="266"/>
    </location>
</feature>
<gene>
    <name evidence="13" type="ORF">C4D60_Mb10t26620</name>
</gene>
<evidence type="ECO:0000313" key="14">
    <source>
        <dbReference type="Proteomes" id="UP000317650"/>
    </source>
</evidence>
<feature type="region of interest" description="Disordered" evidence="11">
    <location>
        <begin position="1"/>
        <end position="28"/>
    </location>
</feature>
<evidence type="ECO:0000256" key="7">
    <source>
        <dbReference type="ARBA" id="ARBA00022840"/>
    </source>
</evidence>
<dbReference type="InterPro" id="IPR000719">
    <property type="entry name" value="Prot_kinase_dom"/>
</dbReference>
<dbReference type="SMART" id="SM00220">
    <property type="entry name" value="S_TKc"/>
    <property type="match status" value="1"/>
</dbReference>
<reference evidence="13 14" key="1">
    <citation type="journal article" date="2019" name="Nat. Plants">
        <title>Genome sequencing of Musa balbisiana reveals subgenome evolution and function divergence in polyploid bananas.</title>
        <authorList>
            <person name="Yao X."/>
        </authorList>
    </citation>
    <scope>NUCLEOTIDE SEQUENCE [LARGE SCALE GENOMIC DNA]</scope>
    <source>
        <strain evidence="14">cv. DH-PKW</strain>
        <tissue evidence="13">Leaves</tissue>
    </source>
</reference>
<evidence type="ECO:0000256" key="6">
    <source>
        <dbReference type="ARBA" id="ARBA00022777"/>
    </source>
</evidence>
<dbReference type="PROSITE" id="PS00107">
    <property type="entry name" value="PROTEIN_KINASE_ATP"/>
    <property type="match status" value="1"/>
</dbReference>
<evidence type="ECO:0000256" key="8">
    <source>
        <dbReference type="ARBA" id="ARBA00047559"/>
    </source>
</evidence>
<accession>A0A4S8J028</accession>
<sequence>MEREISRSRGDGDGSGSGRRLGRSNAIKNVHYEPATAAAAAAGEEAPRLATHFDPHPPAAAYSTITSFRMGGVDGEVDLICRSLGLSGPEDFAIPTSVWEEARRARSSSDLLLFPPSRDSFSRSPPTLLAASNFFDAIDDRRTLVVDDEAGDRKQLPIGTRRGGEGIRRGFKRLEIILPNKISRLTLNPPPPISLPHIDDGTSTWDIVRSFASGEEEERPAPEHDDGNDAATSTCLERRPFGSEEDGMSDDGEKLRLRSGDTDKELTGSTSASASDSSAVAVITVSPNAILRRSIKSWTRGGRLGSGSFGTVYEAISADGFFLAVKEVSLLDQGNDAKECIYQLEQEIGLLCRFEHENLIQFYGMDKDGSKLYIFLQLATQGSLVSLYQKYHLQNSQVSAYTRQILEGLNYLHGQNVVHRDIKCANILVDANGSVKLADFGLAKEISKLNWAKSCKGTVYWMAPEVVKTKPYGPSADIWSLGCTVLEMLTRRPPYPNLEWIEAFYKIGHGELPNIPNSLSIEAHDFIRKCLRVNPEDRPSAAQLLKHPFVKRSHPDSAGSVQSSPTKARPR</sequence>
<dbReference type="Gene3D" id="1.10.510.10">
    <property type="entry name" value="Transferase(Phosphotransferase) domain 1"/>
    <property type="match status" value="1"/>
</dbReference>
<dbReference type="GO" id="GO:0004709">
    <property type="term" value="F:MAP kinase kinase kinase activity"/>
    <property type="evidence" value="ECO:0007669"/>
    <property type="project" value="UniProtKB-EC"/>
</dbReference>
<protein>
    <recommendedName>
        <fullName evidence="2">mitogen-activated protein kinase kinase kinase</fullName>
        <ecNumber evidence="2">2.7.11.25</ecNumber>
    </recommendedName>
</protein>
<dbReference type="STRING" id="52838.A0A4S8J028"/>
<comment type="similarity">
    <text evidence="1">Belongs to the protein kinase superfamily. STE Ser/Thr protein kinase family. MAP kinase kinase kinase subfamily.</text>
</comment>
<keyword evidence="5 10" id="KW-0547">Nucleotide-binding</keyword>
<comment type="catalytic activity">
    <reaction evidence="8">
        <text>L-threonyl-[protein] + ATP = O-phospho-L-threonyl-[protein] + ADP + H(+)</text>
        <dbReference type="Rhea" id="RHEA:46608"/>
        <dbReference type="Rhea" id="RHEA-COMP:11060"/>
        <dbReference type="Rhea" id="RHEA-COMP:11605"/>
        <dbReference type="ChEBI" id="CHEBI:15378"/>
        <dbReference type="ChEBI" id="CHEBI:30013"/>
        <dbReference type="ChEBI" id="CHEBI:30616"/>
        <dbReference type="ChEBI" id="CHEBI:61977"/>
        <dbReference type="ChEBI" id="CHEBI:456216"/>
        <dbReference type="EC" id="2.7.11.25"/>
    </reaction>
</comment>
<keyword evidence="14" id="KW-1185">Reference proteome</keyword>
<dbReference type="GO" id="GO:0005524">
    <property type="term" value="F:ATP binding"/>
    <property type="evidence" value="ECO:0007669"/>
    <property type="project" value="UniProtKB-UniRule"/>
</dbReference>
<dbReference type="EMBL" id="PYDT01000008">
    <property type="protein sequence ID" value="THU54583.1"/>
    <property type="molecule type" value="Genomic_DNA"/>
</dbReference>
<dbReference type="AlphaFoldDB" id="A0A4S8J028"/>
<feature type="region of interest" description="Disordered" evidence="11">
    <location>
        <begin position="213"/>
        <end position="272"/>
    </location>
</feature>
<dbReference type="InterPro" id="IPR011009">
    <property type="entry name" value="Kinase-like_dom_sf"/>
</dbReference>
<dbReference type="PANTHER" id="PTHR48016">
    <property type="entry name" value="MAP KINASE KINASE KINASE SSK2-RELATED-RELATED"/>
    <property type="match status" value="1"/>
</dbReference>
<evidence type="ECO:0000256" key="10">
    <source>
        <dbReference type="PROSITE-ProRule" id="PRU10141"/>
    </source>
</evidence>
<evidence type="ECO:0000256" key="5">
    <source>
        <dbReference type="ARBA" id="ARBA00022741"/>
    </source>
</evidence>
<keyword evidence="7 10" id="KW-0067">ATP-binding</keyword>
<dbReference type="PROSITE" id="PS50011">
    <property type="entry name" value="PROTEIN_KINASE_DOM"/>
    <property type="match status" value="1"/>
</dbReference>
<dbReference type="PANTHER" id="PTHR48016:SF29">
    <property type="entry name" value="MITOGEN-ACTIVATED PROTEIN KINASE KINASE KINASE 1-RELATED"/>
    <property type="match status" value="1"/>
</dbReference>
<proteinExistence type="inferred from homology"/>
<comment type="catalytic activity">
    <reaction evidence="9">
        <text>L-seryl-[protein] + ATP = O-phospho-L-seryl-[protein] + ADP + H(+)</text>
        <dbReference type="Rhea" id="RHEA:17989"/>
        <dbReference type="Rhea" id="RHEA-COMP:9863"/>
        <dbReference type="Rhea" id="RHEA-COMP:11604"/>
        <dbReference type="ChEBI" id="CHEBI:15378"/>
        <dbReference type="ChEBI" id="CHEBI:29999"/>
        <dbReference type="ChEBI" id="CHEBI:30616"/>
        <dbReference type="ChEBI" id="CHEBI:83421"/>
        <dbReference type="ChEBI" id="CHEBI:456216"/>
        <dbReference type="EC" id="2.7.11.25"/>
    </reaction>
</comment>
<evidence type="ECO:0000256" key="1">
    <source>
        <dbReference type="ARBA" id="ARBA00006529"/>
    </source>
</evidence>
<keyword evidence="4" id="KW-0808">Transferase</keyword>
<dbReference type="FunFam" id="1.10.510.10:FF:000359">
    <property type="entry name" value="Mitogen-activated protein kinase 1, putative, expressed"/>
    <property type="match status" value="1"/>
</dbReference>
<evidence type="ECO:0000256" key="2">
    <source>
        <dbReference type="ARBA" id="ARBA00012406"/>
    </source>
</evidence>
<dbReference type="GO" id="GO:0005737">
    <property type="term" value="C:cytoplasm"/>
    <property type="evidence" value="ECO:0007669"/>
    <property type="project" value="TreeGrafter"/>
</dbReference>
<evidence type="ECO:0000256" key="11">
    <source>
        <dbReference type="SAM" id="MobiDB-lite"/>
    </source>
</evidence>
<dbReference type="PRINTS" id="PR00109">
    <property type="entry name" value="TYRKINASE"/>
</dbReference>
<feature type="compositionally biased region" description="Basic and acidic residues" evidence="11">
    <location>
        <begin position="1"/>
        <end position="12"/>
    </location>
</feature>
<keyword evidence="3" id="KW-0723">Serine/threonine-protein kinase</keyword>
<dbReference type="InterPro" id="IPR008271">
    <property type="entry name" value="Ser/Thr_kinase_AS"/>
</dbReference>
<feature type="binding site" evidence="10">
    <location>
        <position position="326"/>
    </location>
    <ligand>
        <name>ATP</name>
        <dbReference type="ChEBI" id="CHEBI:30616"/>
    </ligand>
</feature>
<dbReference type="GO" id="GO:1902065">
    <property type="term" value="P:response to L-glutamate"/>
    <property type="evidence" value="ECO:0007669"/>
    <property type="project" value="UniProtKB-ARBA"/>
</dbReference>
<dbReference type="InterPro" id="IPR050538">
    <property type="entry name" value="MAP_kinase_kinase_kinase"/>
</dbReference>
<feature type="domain" description="Protein kinase" evidence="12">
    <location>
        <begin position="298"/>
        <end position="550"/>
    </location>
</feature>
<evidence type="ECO:0000256" key="3">
    <source>
        <dbReference type="ARBA" id="ARBA00022527"/>
    </source>
</evidence>
<evidence type="ECO:0000313" key="13">
    <source>
        <dbReference type="EMBL" id="THU54583.1"/>
    </source>
</evidence>
<feature type="region of interest" description="Disordered" evidence="11">
    <location>
        <begin position="544"/>
        <end position="571"/>
    </location>
</feature>
<dbReference type="Pfam" id="PF00069">
    <property type="entry name" value="Pkinase"/>
    <property type="match status" value="1"/>
</dbReference>
<evidence type="ECO:0000259" key="12">
    <source>
        <dbReference type="PROSITE" id="PS50011"/>
    </source>
</evidence>
<dbReference type="EC" id="2.7.11.25" evidence="2"/>
<name>A0A4S8J028_MUSBA</name>
<keyword evidence="6" id="KW-0418">Kinase</keyword>
<dbReference type="InterPro" id="IPR017441">
    <property type="entry name" value="Protein_kinase_ATP_BS"/>
</dbReference>
<evidence type="ECO:0000256" key="4">
    <source>
        <dbReference type="ARBA" id="ARBA00022679"/>
    </source>
</evidence>
<organism evidence="13 14">
    <name type="scientific">Musa balbisiana</name>
    <name type="common">Banana</name>
    <dbReference type="NCBI Taxonomy" id="52838"/>
    <lineage>
        <taxon>Eukaryota</taxon>
        <taxon>Viridiplantae</taxon>
        <taxon>Streptophyta</taxon>
        <taxon>Embryophyta</taxon>
        <taxon>Tracheophyta</taxon>
        <taxon>Spermatophyta</taxon>
        <taxon>Magnoliopsida</taxon>
        <taxon>Liliopsida</taxon>
        <taxon>Zingiberales</taxon>
        <taxon>Musaceae</taxon>
        <taxon>Musa</taxon>
    </lineage>
</organism>
<comment type="caution">
    <text evidence="13">The sequence shown here is derived from an EMBL/GenBank/DDBJ whole genome shotgun (WGS) entry which is preliminary data.</text>
</comment>
<dbReference type="Gene3D" id="3.30.200.20">
    <property type="entry name" value="Phosphorylase Kinase, domain 1"/>
    <property type="match status" value="1"/>
</dbReference>
<dbReference type="PROSITE" id="PS00108">
    <property type="entry name" value="PROTEIN_KINASE_ST"/>
    <property type="match status" value="1"/>
</dbReference>
<dbReference type="Proteomes" id="UP000317650">
    <property type="component" value="Chromosome 10"/>
</dbReference>
<dbReference type="SUPFAM" id="SSF56112">
    <property type="entry name" value="Protein kinase-like (PK-like)"/>
    <property type="match status" value="1"/>
</dbReference>
<evidence type="ECO:0000256" key="9">
    <source>
        <dbReference type="ARBA" id="ARBA00048329"/>
    </source>
</evidence>
<dbReference type="InterPro" id="IPR001245">
    <property type="entry name" value="Ser-Thr/Tyr_kinase_cat_dom"/>
</dbReference>
<feature type="compositionally biased region" description="Polar residues" evidence="11">
    <location>
        <begin position="559"/>
        <end position="571"/>
    </location>
</feature>